<protein>
    <submittedName>
        <fullName evidence="1">Uncharacterized protein</fullName>
    </submittedName>
</protein>
<accession>A0AAU7JVF2</accession>
<dbReference type="AlphaFoldDB" id="A0AAU7JVF2"/>
<evidence type="ECO:0000313" key="1">
    <source>
        <dbReference type="EMBL" id="XBO44230.1"/>
    </source>
</evidence>
<dbReference type="EMBL" id="CP157483">
    <property type="protein sequence ID" value="XBO44230.1"/>
    <property type="molecule type" value="Genomic_DNA"/>
</dbReference>
<sequence>MHRRIVQAGNTVVPALLALESLGFSFEVSGDSVVAHRGPEEYVAADPVALLGLVRLVELRSWDWAASDSKIDETLLRYGMG</sequence>
<dbReference type="RefSeq" id="WP_406831720.1">
    <property type="nucleotide sequence ID" value="NZ_CP157483.1"/>
</dbReference>
<reference evidence="1" key="1">
    <citation type="submission" date="2024-05" db="EMBL/GenBank/DDBJ databases">
        <authorList>
            <person name="Kim S."/>
            <person name="Heo J."/>
            <person name="Choi H."/>
            <person name="Choi Y."/>
            <person name="Kwon S.-W."/>
            <person name="Kim Y."/>
        </authorList>
    </citation>
    <scope>NUCLEOTIDE SEQUENCE</scope>
    <source>
        <strain evidence="1">KACC 23699</strain>
    </source>
</reference>
<name>A0AAU7JVF2_9MICO</name>
<proteinExistence type="predicted"/>
<gene>
    <name evidence="1" type="ORF">ABEG17_02575</name>
</gene>
<organism evidence="1">
    <name type="scientific">Pedococcus sp. KACC 23699</name>
    <dbReference type="NCBI Taxonomy" id="3149228"/>
    <lineage>
        <taxon>Bacteria</taxon>
        <taxon>Bacillati</taxon>
        <taxon>Actinomycetota</taxon>
        <taxon>Actinomycetes</taxon>
        <taxon>Micrococcales</taxon>
        <taxon>Intrasporangiaceae</taxon>
        <taxon>Pedococcus</taxon>
    </lineage>
</organism>